<feature type="region of interest" description="Disordered" evidence="1">
    <location>
        <begin position="775"/>
        <end position="794"/>
    </location>
</feature>
<dbReference type="Proteomes" id="UP000008524">
    <property type="component" value="Chromosome 2"/>
</dbReference>
<feature type="region of interest" description="Disordered" evidence="1">
    <location>
        <begin position="421"/>
        <end position="451"/>
    </location>
</feature>
<reference evidence="4" key="4">
    <citation type="submission" date="2005-04" db="EMBL/GenBank/DDBJ databases">
        <title>.</title>
        <authorList>
            <person name="Ghedin E."/>
            <person name="Blandin G."/>
            <person name="Bartholomeu D."/>
            <person name="Caler E."/>
            <person name="Haas B."/>
            <person name="Hannick L."/>
            <person name="Shallom J."/>
            <person name="Hou L."/>
            <person name="Djikeng A."/>
            <person name="Feldblyum T."/>
            <person name="Hostetler J."/>
            <person name="Johnson J."/>
            <person name="Jones K."/>
            <person name="Koo H.L."/>
            <person name="Larkin C."/>
            <person name="Pai G."/>
            <person name="Peterson J."/>
            <person name="Khalak H.G."/>
            <person name="Salzberg S."/>
            <person name="Simpson A.J."/>
            <person name="Tallon L."/>
            <person name="Van Aken S."/>
            <person name="Wanless D."/>
            <person name="White O."/>
            <person name="Wortman J."/>
            <person name="Fraser C.M."/>
            <person name="El-Sayed N.M.A."/>
        </authorList>
    </citation>
    <scope>NUCLEOTIDE SEQUENCE</scope>
    <source>
        <strain evidence="4">GUTat10.1</strain>
    </source>
</reference>
<dbReference type="KEGG" id="tbr:Tb927.2.2530"/>
<keyword evidence="5" id="KW-1185">Reference proteome</keyword>
<keyword evidence="2" id="KW-0732">Signal</keyword>
<dbReference type="AlphaFoldDB" id="Q587I3"/>
<feature type="region of interest" description="Disordered" evidence="1">
    <location>
        <begin position="186"/>
        <end position="277"/>
    </location>
</feature>
<evidence type="ECO:0000256" key="1">
    <source>
        <dbReference type="SAM" id="MobiDB-lite"/>
    </source>
</evidence>
<name>Q587I3_TRYB2</name>
<feature type="region of interest" description="Disordered" evidence="1">
    <location>
        <begin position="625"/>
        <end position="704"/>
    </location>
</feature>
<feature type="compositionally biased region" description="Polar residues" evidence="1">
    <location>
        <begin position="636"/>
        <end position="647"/>
    </location>
</feature>
<feature type="compositionally biased region" description="Low complexity" evidence="1">
    <location>
        <begin position="191"/>
        <end position="203"/>
    </location>
</feature>
<sequence>MLVCMCRTLLFTHLFYALAHKDSRLSFFLCLPTHFLFPPCTWIPLVKAVSGVNRRGRIVLKTMSGQPHYERYQRQCTAAAGSSPAPLSLPSEPHIEGPYSGDFGNPSEEALAAVRRAIGVVDSLATLCASSPCVGGEVNVCNDQVAEKVACLQIILSAVVSVADSQWVDLESAVHRRVRFLGLHGEVTDCTTPNSPKKSSTPSGGRAPPSRNRTRGIIWNDETLMEEPPTARDEGFGEAKGKDGYPAAGPETNKGRLTTNIEHSDGATSGLMSGRRIGEETGRPLTCGDEMALSKGHDTNGKVSASETVDNLKVPEAAESDTQTELVDSPPCLDVQQGGCKGQREPIHCSEELPADGTTFSLCSTAGEMALHENGRGGDRTDSSDVGRSADYSNSKNVHRYHNGEVGDLQCWWGKQREQPRGEVLNGPRLPTDKLEASLHEPSPNAAAEDTVESLFRTEDGVVSISGTDFCSKEERSMHDVEEAPHSHVSVSATVTPVTPVLGKEVSSSPVTRGDLVDESEGELKAPSQLIEMVDVGCAKSPMLTGQKDDGPLNRSMLSKITALPPTTRQCAGAINADHAGLKSSTLQDSYAGAASRTSCPLAAGVSTIVTDDDIGTCGGSTLTEATGASAGPASVSKQSGESTTSHPWEAHTAPPISVGGSTQRGREGRGQSGPADDADDKSGNRGREQPPSSCSAAPLPPTYARLFPASGELTEHPFEGGTCKATNEVTAAFQPQPLLHKTEDIYAPAFSTNVAGARGSRTLTGLSGSVPNYAQETGGEEPDALGGDRASHAAPGAGEARLIPYGLLLLRQVLQEAAVHRSRRHGVSDPM</sequence>
<evidence type="ECO:0000313" key="4">
    <source>
        <dbReference type="EMBL" id="AAX78881.1"/>
    </source>
</evidence>
<dbReference type="OrthoDB" id="253143at2759"/>
<dbReference type="EMBL" id="AC007862">
    <property type="protein sequence ID" value="AAX78881.1"/>
    <property type="molecule type" value="Genomic_DNA"/>
</dbReference>
<dbReference type="PaxDb" id="5691-AAQ15710"/>
<feature type="region of interest" description="Disordered" evidence="1">
    <location>
        <begin position="371"/>
        <end position="393"/>
    </location>
</feature>
<gene>
    <name evidence="3" type="primary">10C8.65</name>
    <name evidence="4" type="ORF">Tb927.2.2530</name>
</gene>
<reference evidence="3" key="2">
    <citation type="journal article" date="2005" name="Science">
        <title>Comparative genomics of trypanosomatid parasitic protozoa.</title>
        <authorList>
            <person name="El-Sayed N.M."/>
            <person name="Myler P.J."/>
            <person name="Blandin G."/>
            <person name="Berriman M."/>
            <person name="Crabtree J."/>
            <person name="Aggarwal G."/>
            <person name="Caler E."/>
            <person name="Renauld H."/>
            <person name="Worthey E.A."/>
            <person name="Hertz-Fowler C."/>
            <person name="Ghedin E."/>
            <person name="Peacock C."/>
            <person name="Bartholomeu D.C."/>
            <person name="Haas B.J."/>
            <person name="Tran A.N."/>
            <person name="Wortman J.R."/>
            <person name="Alsmark U.C."/>
            <person name="Angiuoli S."/>
            <person name="Anupama A."/>
            <person name="Badger J."/>
            <person name="Bringaud F."/>
            <person name="Cadag E."/>
            <person name="Carlton J.M."/>
            <person name="Cerqueira G.C."/>
            <person name="Creasy T."/>
            <person name="Delcher A.L."/>
            <person name="Djikeng A."/>
            <person name="Embley T.M."/>
            <person name="Hauser C."/>
            <person name="Ivens A.C."/>
            <person name="Kummerfeld S.K."/>
            <person name="Pereira-Leal J.B."/>
            <person name="Nilsson D."/>
            <person name="Peterson J."/>
            <person name="Salzberg S.L."/>
            <person name="Shallom J."/>
            <person name="Silva J.C."/>
            <person name="Sundaram J."/>
            <person name="Westenberger S."/>
            <person name="White O."/>
            <person name="Melville S.E."/>
            <person name="Donelson J.E."/>
            <person name="Andersson B."/>
            <person name="Stuart K.D."/>
            <person name="Hall N."/>
        </authorList>
    </citation>
    <scope>NUCLEOTIDE SEQUENCE</scope>
    <source>
        <strain evidence="3">927/4 GUTat10.1</strain>
    </source>
</reference>
<evidence type="ECO:0000313" key="5">
    <source>
        <dbReference type="Proteomes" id="UP000008524"/>
    </source>
</evidence>
<feature type="compositionally biased region" description="Basic and acidic residues" evidence="1">
    <location>
        <begin position="371"/>
        <end position="385"/>
    </location>
</feature>
<feature type="chain" id="PRO_5010844259" evidence="2">
    <location>
        <begin position="20"/>
        <end position="832"/>
    </location>
</feature>
<dbReference type="GeneID" id="3655553"/>
<dbReference type="InParanoid" id="Q587I3"/>
<evidence type="ECO:0000313" key="3">
    <source>
        <dbReference type="EMBL" id="AAQ15710.1"/>
    </source>
</evidence>
<reference evidence="4" key="1">
    <citation type="submission" date="1999-06" db="EMBL/GenBank/DDBJ databases">
        <authorList>
            <person name="El-Sayed N.M."/>
            <person name="Khalak H."/>
            <person name="Adams M.D."/>
        </authorList>
    </citation>
    <scope>NUCLEOTIDE SEQUENCE</scope>
    <source>
        <strain evidence="4">GUTat10.1</strain>
    </source>
</reference>
<feature type="compositionally biased region" description="Polar residues" evidence="1">
    <location>
        <begin position="255"/>
        <end position="271"/>
    </location>
</feature>
<evidence type="ECO:0000256" key="2">
    <source>
        <dbReference type="SAM" id="SignalP"/>
    </source>
</evidence>
<dbReference type="EMBL" id="AE017150">
    <property type="protein sequence ID" value="AAQ15710.1"/>
    <property type="molecule type" value="Genomic_DNA"/>
</dbReference>
<protein>
    <submittedName>
        <fullName evidence="4">Uncharacterized protein</fullName>
    </submittedName>
</protein>
<proteinExistence type="predicted"/>
<dbReference type="RefSeq" id="XP_951554.1">
    <property type="nucleotide sequence ID" value="XM_946461.1"/>
</dbReference>
<reference evidence="3 5" key="3">
    <citation type="journal article" date="2005" name="Science">
        <title>The genome of the African trypanosome Trypanosoma brucei.</title>
        <authorList>
            <person name="Berriman M."/>
            <person name="Ghedin E."/>
            <person name="Hertz-Fowler C."/>
            <person name="Blandin G."/>
            <person name="Renauld H."/>
            <person name="Bartholomeu D.C."/>
            <person name="Lennard N.J."/>
            <person name="Caler E."/>
            <person name="Hamlin N.E."/>
            <person name="Haas B."/>
            <person name="Bohme U."/>
            <person name="Hannick L."/>
            <person name="Aslett M.A."/>
            <person name="Shallom J."/>
            <person name="Marcello L."/>
            <person name="Hou L."/>
            <person name="Wickstead B."/>
            <person name="Alsmark U.C."/>
            <person name="Arrowsmith C."/>
            <person name="Atkin R.J."/>
            <person name="Barron A.J."/>
            <person name="Bringaud F."/>
            <person name="Brooks K."/>
            <person name="Carrington M."/>
            <person name="Cherevach I."/>
            <person name="Chillingworth T.J."/>
            <person name="Churcher C."/>
            <person name="Clark L.N."/>
            <person name="Corton C.H."/>
            <person name="Cronin A."/>
            <person name="Davies R.M."/>
            <person name="Doggett J."/>
            <person name="Djikeng A."/>
            <person name="Feldblyum T."/>
            <person name="Field M.C."/>
            <person name="Fraser A."/>
            <person name="Goodhead I."/>
            <person name="Hance Z."/>
            <person name="Harper D."/>
            <person name="Harris B.R."/>
            <person name="Hauser H."/>
            <person name="Hostetler J."/>
            <person name="Ivens A."/>
            <person name="Jagels K."/>
            <person name="Johnson D."/>
            <person name="Johnson J."/>
            <person name="Jones K."/>
            <person name="Kerhornou A.X."/>
            <person name="Koo H."/>
            <person name="Larke N."/>
            <person name="Landfear S."/>
            <person name="Larkin C."/>
            <person name="Leech V."/>
            <person name="Line A."/>
            <person name="Lord A."/>
            <person name="Macleod A."/>
            <person name="Mooney P.J."/>
            <person name="Moule S."/>
            <person name="Martin D.M."/>
            <person name="Morgan G.W."/>
            <person name="Mungall K."/>
            <person name="Norbertczak H."/>
            <person name="Ormond D."/>
            <person name="Pai G."/>
            <person name="Peacock C.S."/>
            <person name="Peterson J."/>
            <person name="Quail M.A."/>
            <person name="Rabbinowitsch E."/>
            <person name="Rajandream M.A."/>
            <person name="Reitter C."/>
            <person name="Salzberg S.L."/>
            <person name="Sanders M."/>
            <person name="Schobel S."/>
            <person name="Sharp S."/>
            <person name="Simmonds M."/>
            <person name="Simpson A.J."/>
            <person name="Tallon L."/>
            <person name="Turner C.M."/>
            <person name="Tait A."/>
            <person name="Tivey A.R."/>
            <person name="Van Aken S."/>
            <person name="Walker D."/>
            <person name="Wanless D."/>
            <person name="Wang S."/>
            <person name="White B."/>
            <person name="White O."/>
            <person name="Whitehead S."/>
            <person name="Woodward J."/>
            <person name="Wortman J."/>
            <person name="Adams M.D."/>
            <person name="Embley T.M."/>
            <person name="Gull K."/>
            <person name="Ullu E."/>
            <person name="Barry J.D."/>
            <person name="Fairlamb A.H."/>
            <person name="Opperdoes F."/>
            <person name="Barrell B.G."/>
            <person name="Donelson J.E."/>
            <person name="Hall N."/>
            <person name="Fraser C.M."/>
            <person name="Melville S.E."/>
            <person name="El-Sayed N.M."/>
        </authorList>
    </citation>
    <scope>NUCLEOTIDE SEQUENCE [LARGE SCALE GENOMIC DNA]</scope>
    <source>
        <strain evidence="3 5">927/4 GUTat10.1</strain>
    </source>
</reference>
<reference evidence="3" key="5">
    <citation type="submission" date="2005-04" db="EMBL/GenBank/DDBJ databases">
        <title>Sequencing, closure, and annotation of Trypanosoma brucei chromosomes 2 through 8.</title>
        <authorList>
            <person name="Ghedin E."/>
            <person name="Blandin G."/>
            <person name="Bartholomeu D."/>
            <person name="Caler E."/>
            <person name="Haas B."/>
            <person name="Hannick L."/>
            <person name="Shallom J."/>
            <person name="Hou L."/>
            <person name="Djikeng A."/>
            <person name="Feldblyum T."/>
            <person name="Hostetler J."/>
            <person name="Johnson J."/>
            <person name="Jones K."/>
            <person name="Koo H.L."/>
            <person name="Larkin C."/>
            <person name="Pai G."/>
            <person name="Peterson J."/>
            <person name="Khalak H.G."/>
            <person name="Salzberg S."/>
            <person name="Simpson A.J."/>
            <person name="Tallon L."/>
            <person name="Van Aken S."/>
            <person name="Wanless D."/>
            <person name="White O."/>
            <person name="Wortman J."/>
            <person name="Fraser C.M."/>
            <person name="El-Sayed N.M.A."/>
        </authorList>
    </citation>
    <scope>NUCLEOTIDE SEQUENCE</scope>
    <source>
        <strain evidence="3">927/4 GUTat10.1</strain>
    </source>
</reference>
<accession>Q587I3</accession>
<feature type="signal peptide" evidence="2">
    <location>
        <begin position="1"/>
        <end position="19"/>
    </location>
</feature>
<feature type="compositionally biased region" description="Basic and acidic residues" evidence="1">
    <location>
        <begin position="229"/>
        <end position="243"/>
    </location>
</feature>
<organism evidence="4 5">
    <name type="scientific">Trypanosoma brucei brucei (strain 927/4 GUTat10.1)</name>
    <dbReference type="NCBI Taxonomy" id="185431"/>
    <lineage>
        <taxon>Eukaryota</taxon>
        <taxon>Discoba</taxon>
        <taxon>Euglenozoa</taxon>
        <taxon>Kinetoplastea</taxon>
        <taxon>Metakinetoplastina</taxon>
        <taxon>Trypanosomatida</taxon>
        <taxon>Trypanosomatidae</taxon>
        <taxon>Trypanosoma</taxon>
    </lineage>
</organism>
<dbReference type="OMA" id="GEMALHE"/>
<feature type="region of interest" description="Disordered" evidence="1">
    <location>
        <begin position="504"/>
        <end position="523"/>
    </location>
</feature>
<accession>D7SGH6</accession>